<evidence type="ECO:0000256" key="6">
    <source>
        <dbReference type="ARBA" id="ARBA00022845"/>
    </source>
</evidence>
<proteinExistence type="inferred from homology"/>
<feature type="domain" description="Translation initiation factor beta propellor-like" evidence="10">
    <location>
        <begin position="213"/>
        <end position="406"/>
    </location>
</feature>
<name>A0A9P5MQ27_9AGAM</name>
<evidence type="ECO:0000256" key="8">
    <source>
        <dbReference type="PIRNR" id="PIRNR017222"/>
    </source>
</evidence>
<dbReference type="GO" id="GO:0022627">
    <property type="term" value="C:cytosolic small ribosomal subunit"/>
    <property type="evidence" value="ECO:0007669"/>
    <property type="project" value="TreeGrafter"/>
</dbReference>
<feature type="compositionally biased region" description="Low complexity" evidence="9">
    <location>
        <begin position="473"/>
        <end position="486"/>
    </location>
</feature>
<dbReference type="SUPFAM" id="SSF82171">
    <property type="entry name" value="DPP6 N-terminal domain-like"/>
    <property type="match status" value="1"/>
</dbReference>
<comment type="similarity">
    <text evidence="1 8">Belongs to the WD repeat EIF2A family.</text>
</comment>
<protein>
    <recommendedName>
        <fullName evidence="2 8">Eukaryotic translation initiation factor 2A</fullName>
        <shortName evidence="8">eIF-2A</shortName>
    </recommendedName>
</protein>
<dbReference type="OrthoDB" id="2194683at2759"/>
<keyword evidence="6 8" id="KW-0810">Translation regulation</keyword>
<evidence type="ECO:0000256" key="2">
    <source>
        <dbReference type="ARBA" id="ARBA00013819"/>
    </source>
</evidence>
<evidence type="ECO:0000259" key="10">
    <source>
        <dbReference type="Pfam" id="PF08662"/>
    </source>
</evidence>
<feature type="compositionally biased region" description="Basic and acidic residues" evidence="9">
    <location>
        <begin position="524"/>
        <end position="535"/>
    </location>
</feature>
<dbReference type="Gene3D" id="2.130.10.10">
    <property type="entry name" value="YVTN repeat-like/Quinoprotein amine dehydrogenase"/>
    <property type="match status" value="2"/>
</dbReference>
<reference evidence="11" key="2">
    <citation type="journal article" date="2020" name="Nat. Commun.">
        <title>Large-scale genome sequencing of mycorrhizal fungi provides insights into the early evolution of symbiotic traits.</title>
        <authorList>
            <person name="Miyauchi S."/>
            <person name="Kiss E."/>
            <person name="Kuo A."/>
            <person name="Drula E."/>
            <person name="Kohler A."/>
            <person name="Sanchez-Garcia M."/>
            <person name="Morin E."/>
            <person name="Andreopoulos B."/>
            <person name="Barry K.W."/>
            <person name="Bonito G."/>
            <person name="Buee M."/>
            <person name="Carver A."/>
            <person name="Chen C."/>
            <person name="Cichocki N."/>
            <person name="Clum A."/>
            <person name="Culley D."/>
            <person name="Crous P.W."/>
            <person name="Fauchery L."/>
            <person name="Girlanda M."/>
            <person name="Hayes R.D."/>
            <person name="Keri Z."/>
            <person name="LaButti K."/>
            <person name="Lipzen A."/>
            <person name="Lombard V."/>
            <person name="Magnuson J."/>
            <person name="Maillard F."/>
            <person name="Murat C."/>
            <person name="Nolan M."/>
            <person name="Ohm R.A."/>
            <person name="Pangilinan J."/>
            <person name="Pereira M.F."/>
            <person name="Perotto S."/>
            <person name="Peter M."/>
            <person name="Pfister S."/>
            <person name="Riley R."/>
            <person name="Sitrit Y."/>
            <person name="Stielow J.B."/>
            <person name="Szollosi G."/>
            <person name="Zifcakova L."/>
            <person name="Stursova M."/>
            <person name="Spatafora J.W."/>
            <person name="Tedersoo L."/>
            <person name="Vaario L.M."/>
            <person name="Yamada A."/>
            <person name="Yan M."/>
            <person name="Wang P."/>
            <person name="Xu J."/>
            <person name="Bruns T."/>
            <person name="Baldrian P."/>
            <person name="Vilgalys R."/>
            <person name="Dunand C."/>
            <person name="Henrissat B."/>
            <person name="Grigoriev I.V."/>
            <person name="Hibbett D."/>
            <person name="Nagy L.G."/>
            <person name="Martin F.M."/>
        </authorList>
    </citation>
    <scope>NUCLEOTIDE SEQUENCE</scope>
    <source>
        <strain evidence="11">Prilba</strain>
    </source>
</reference>
<dbReference type="GO" id="GO:0003729">
    <property type="term" value="F:mRNA binding"/>
    <property type="evidence" value="ECO:0007669"/>
    <property type="project" value="TreeGrafter"/>
</dbReference>
<keyword evidence="4" id="KW-0853">WD repeat</keyword>
<evidence type="ECO:0000313" key="11">
    <source>
        <dbReference type="EMBL" id="KAF8464711.1"/>
    </source>
</evidence>
<keyword evidence="5" id="KW-0677">Repeat</keyword>
<evidence type="ECO:0000256" key="4">
    <source>
        <dbReference type="ARBA" id="ARBA00022574"/>
    </source>
</evidence>
<dbReference type="InterPro" id="IPR011387">
    <property type="entry name" value="TIF2A"/>
</dbReference>
<keyword evidence="7 8" id="KW-0648">Protein biosynthesis</keyword>
<comment type="caution">
    <text evidence="11">The sequence shown here is derived from an EMBL/GenBank/DDBJ whole genome shotgun (WGS) entry which is preliminary data.</text>
</comment>
<dbReference type="PIRSF" id="PIRSF017222">
    <property type="entry name" value="eIF2A"/>
    <property type="match status" value="1"/>
</dbReference>
<dbReference type="PANTHER" id="PTHR13227:SF0">
    <property type="entry name" value="EUKARYOTIC TRANSLATION INITIATION FACTOR 2A"/>
    <property type="match status" value="1"/>
</dbReference>
<evidence type="ECO:0000256" key="9">
    <source>
        <dbReference type="SAM" id="MobiDB-lite"/>
    </source>
</evidence>
<comment type="function">
    <text evidence="8">Functions in the early steps of protein synthesis of a small number of specific mRNAs. Acts by directing the binding of methionyl-tRNAi to 40S ribosomal subunits. In contrast to the eIF-2 complex, it binds methionyl-tRNAi to 40S subunits in a codon-dependent manner, whereas the eIF-2 complex binds methionyl-tRNAi to 40S subunits in a GTP-dependent manner.</text>
</comment>
<dbReference type="GO" id="GO:0043022">
    <property type="term" value="F:ribosome binding"/>
    <property type="evidence" value="ECO:0007669"/>
    <property type="project" value="UniProtKB-UniRule"/>
</dbReference>
<evidence type="ECO:0000256" key="7">
    <source>
        <dbReference type="ARBA" id="ARBA00022917"/>
    </source>
</evidence>
<dbReference type="AlphaFoldDB" id="A0A9P5MQ27"/>
<gene>
    <name evidence="11" type="ORF">DFH94DRAFT_784825</name>
</gene>
<dbReference type="Pfam" id="PF08662">
    <property type="entry name" value="eIF2A"/>
    <property type="match status" value="1"/>
</dbReference>
<reference evidence="11" key="1">
    <citation type="submission" date="2019-10" db="EMBL/GenBank/DDBJ databases">
        <authorList>
            <consortium name="DOE Joint Genome Institute"/>
            <person name="Kuo A."/>
            <person name="Miyauchi S."/>
            <person name="Kiss E."/>
            <person name="Drula E."/>
            <person name="Kohler A."/>
            <person name="Sanchez-Garcia M."/>
            <person name="Andreopoulos B."/>
            <person name="Barry K.W."/>
            <person name="Bonito G."/>
            <person name="Buee M."/>
            <person name="Carver A."/>
            <person name="Chen C."/>
            <person name="Cichocki N."/>
            <person name="Clum A."/>
            <person name="Culley D."/>
            <person name="Crous P.W."/>
            <person name="Fauchery L."/>
            <person name="Girlanda M."/>
            <person name="Hayes R."/>
            <person name="Keri Z."/>
            <person name="LaButti K."/>
            <person name="Lipzen A."/>
            <person name="Lombard V."/>
            <person name="Magnuson J."/>
            <person name="Maillard F."/>
            <person name="Morin E."/>
            <person name="Murat C."/>
            <person name="Nolan M."/>
            <person name="Ohm R."/>
            <person name="Pangilinan J."/>
            <person name="Pereira M."/>
            <person name="Perotto S."/>
            <person name="Peter M."/>
            <person name="Riley R."/>
            <person name="Sitrit Y."/>
            <person name="Stielow B."/>
            <person name="Szollosi G."/>
            <person name="Zifcakova L."/>
            <person name="Stursova M."/>
            <person name="Spatafora J.W."/>
            <person name="Tedersoo L."/>
            <person name="Vaario L.-M."/>
            <person name="Yamada A."/>
            <person name="Yan M."/>
            <person name="Wang P."/>
            <person name="Xu J."/>
            <person name="Bruns T."/>
            <person name="Baldrian P."/>
            <person name="Vilgalys R."/>
            <person name="Henrissat B."/>
            <person name="Grigoriev I.V."/>
            <person name="Hibbett D."/>
            <person name="Nagy L.G."/>
            <person name="Martin F.M."/>
        </authorList>
    </citation>
    <scope>NUCLEOTIDE SEQUENCE</scope>
    <source>
        <strain evidence="11">Prilba</strain>
    </source>
</reference>
<evidence type="ECO:0000256" key="1">
    <source>
        <dbReference type="ARBA" id="ARBA00009573"/>
    </source>
</evidence>
<dbReference type="InterPro" id="IPR015943">
    <property type="entry name" value="WD40/YVTN_repeat-like_dom_sf"/>
</dbReference>
<dbReference type="GO" id="GO:0006417">
    <property type="term" value="P:regulation of translation"/>
    <property type="evidence" value="ECO:0007669"/>
    <property type="project" value="UniProtKB-KW"/>
</dbReference>
<keyword evidence="12" id="KW-1185">Reference proteome</keyword>
<sequence>MSQQVSQQYAFRSQRSVGLVGGSPTYDLVEAFQAPDATTRTYQYSPDGRLFALAVPSGVRVHQAETAALLHELAIPDIVELRFSPRGTYLSTWERHSKLGDGTQNKNLRIFSVSTGEELISFSQKYQDAWDVQYTISESHAIRLVGSEIQVFNPAEWEKGIVDRLKVEGASAVMLSPGLNPSVAIFVPEKKGQPANVRIHALLNLSAPPTCRKTFFKAEKSQIKWNNLGTQVLVLTQTDVDSTNRSYYGQSGLYLLSAAGNFDVRIALDKEGPIHDFTWSPNSKEFGVVYGFMPARAMLFDQRVRTLHDFGTSFYNYISFNSQSRLLLLGGFGNLAGNIDIYDRRSLTKISTIDASNTSHCEWSADGKFILTATLSPRLRVDNGIKVWYLLGQLVHVQECEELYQASWRPTLLDAVPPFPSVIPPAPAPSAQAAAASAKPSLARPLGAYRPPGARGQSASLAYIREEDGGSPTGTPRGSGTATPTRQGRSLVPPPNIPGRRHVPGAPASPNTDSAKPRKRKGPKEKGEDGGRRDSGPQLESPAAAAPISKVDSGEPVAIEGSTPPTSGVESLDPVQKKVRNLSKKLKAIDELKEKAMRGQHLEATQLKKIESEADIRKELAALSSLS</sequence>
<dbReference type="PANTHER" id="PTHR13227">
    <property type="entry name" value="EUKARYOTIC TRANSLATION INITIATION FACTOR 2A"/>
    <property type="match status" value="1"/>
</dbReference>
<evidence type="ECO:0000256" key="5">
    <source>
        <dbReference type="ARBA" id="ARBA00022737"/>
    </source>
</evidence>
<dbReference type="Proteomes" id="UP000759537">
    <property type="component" value="Unassembled WGS sequence"/>
</dbReference>
<dbReference type="EMBL" id="WHVB01000054">
    <property type="protein sequence ID" value="KAF8464711.1"/>
    <property type="molecule type" value="Genomic_DNA"/>
</dbReference>
<feature type="region of interest" description="Disordered" evidence="9">
    <location>
        <begin position="466"/>
        <end position="576"/>
    </location>
</feature>
<evidence type="ECO:0000313" key="12">
    <source>
        <dbReference type="Proteomes" id="UP000759537"/>
    </source>
</evidence>
<organism evidence="11 12">
    <name type="scientific">Russula ochroleuca</name>
    <dbReference type="NCBI Taxonomy" id="152965"/>
    <lineage>
        <taxon>Eukaryota</taxon>
        <taxon>Fungi</taxon>
        <taxon>Dikarya</taxon>
        <taxon>Basidiomycota</taxon>
        <taxon>Agaricomycotina</taxon>
        <taxon>Agaricomycetes</taxon>
        <taxon>Russulales</taxon>
        <taxon>Russulaceae</taxon>
        <taxon>Russula</taxon>
    </lineage>
</organism>
<dbReference type="GO" id="GO:0000049">
    <property type="term" value="F:tRNA binding"/>
    <property type="evidence" value="ECO:0007669"/>
    <property type="project" value="UniProtKB-UniRule"/>
</dbReference>
<dbReference type="InterPro" id="IPR013979">
    <property type="entry name" value="TIF_beta_prop-like"/>
</dbReference>
<evidence type="ECO:0000256" key="3">
    <source>
        <dbReference type="ARBA" id="ARBA00022540"/>
    </source>
</evidence>
<accession>A0A9P5MQ27</accession>
<dbReference type="GO" id="GO:0003743">
    <property type="term" value="F:translation initiation factor activity"/>
    <property type="evidence" value="ECO:0007669"/>
    <property type="project" value="UniProtKB-UniRule"/>
</dbReference>
<keyword evidence="3 8" id="KW-0396">Initiation factor</keyword>